<dbReference type="Proteomes" id="UP001234989">
    <property type="component" value="Chromosome 5"/>
</dbReference>
<accession>A0AAF0QYK2</accession>
<name>A0AAF0QYK2_SOLVR</name>
<gene>
    <name evidence="1" type="ORF">MTR67_024198</name>
</gene>
<dbReference type="AlphaFoldDB" id="A0AAF0QYK2"/>
<organism evidence="1 2">
    <name type="scientific">Solanum verrucosum</name>
    <dbReference type="NCBI Taxonomy" id="315347"/>
    <lineage>
        <taxon>Eukaryota</taxon>
        <taxon>Viridiplantae</taxon>
        <taxon>Streptophyta</taxon>
        <taxon>Embryophyta</taxon>
        <taxon>Tracheophyta</taxon>
        <taxon>Spermatophyta</taxon>
        <taxon>Magnoliopsida</taxon>
        <taxon>eudicotyledons</taxon>
        <taxon>Gunneridae</taxon>
        <taxon>Pentapetalae</taxon>
        <taxon>asterids</taxon>
        <taxon>lamiids</taxon>
        <taxon>Solanales</taxon>
        <taxon>Solanaceae</taxon>
        <taxon>Solanoideae</taxon>
        <taxon>Solaneae</taxon>
        <taxon>Solanum</taxon>
    </lineage>
</organism>
<keyword evidence="2" id="KW-1185">Reference proteome</keyword>
<protein>
    <submittedName>
        <fullName evidence="1">Uncharacterized protein</fullName>
    </submittedName>
</protein>
<reference evidence="1" key="1">
    <citation type="submission" date="2023-08" db="EMBL/GenBank/DDBJ databases">
        <title>A de novo genome assembly of Solanum verrucosum Schlechtendal, a Mexican diploid species geographically isolated from the other diploid A-genome species in potato relatives.</title>
        <authorList>
            <person name="Hosaka K."/>
        </authorList>
    </citation>
    <scope>NUCLEOTIDE SEQUENCE</scope>
    <source>
        <tissue evidence="1">Young leaves</tissue>
    </source>
</reference>
<evidence type="ECO:0000313" key="1">
    <source>
        <dbReference type="EMBL" id="WMV30813.1"/>
    </source>
</evidence>
<feature type="non-terminal residue" evidence="1">
    <location>
        <position position="1"/>
    </location>
</feature>
<sequence>IDVLQLVNTHIKFIAFDFLTLKPLLHESTISSRMGRHLSRAQTMGIVVSIDFKPHRFIKFDIDDSIGCIHCILQIN</sequence>
<dbReference type="InterPro" id="IPR012340">
    <property type="entry name" value="NA-bd_OB-fold"/>
</dbReference>
<proteinExistence type="predicted"/>
<dbReference type="EMBL" id="CP133616">
    <property type="protein sequence ID" value="WMV30813.1"/>
    <property type="molecule type" value="Genomic_DNA"/>
</dbReference>
<evidence type="ECO:0000313" key="2">
    <source>
        <dbReference type="Proteomes" id="UP001234989"/>
    </source>
</evidence>
<dbReference type="Gene3D" id="2.40.50.140">
    <property type="entry name" value="Nucleic acid-binding proteins"/>
    <property type="match status" value="1"/>
</dbReference>